<dbReference type="SUPFAM" id="SSF47587">
    <property type="entry name" value="Domain of poly(ADP-ribose) polymerase"/>
    <property type="match status" value="1"/>
</dbReference>
<evidence type="ECO:0000313" key="13">
    <source>
        <dbReference type="Proteomes" id="UP001608902"/>
    </source>
</evidence>
<dbReference type="InterPro" id="IPR036930">
    <property type="entry name" value="WGR_dom_sf"/>
</dbReference>
<dbReference type="GO" id="GO:0005634">
    <property type="term" value="C:nucleus"/>
    <property type="evidence" value="ECO:0007669"/>
    <property type="project" value="UniProtKB-SubCell"/>
</dbReference>
<keyword evidence="13" id="KW-1185">Reference proteome</keyword>
<dbReference type="GO" id="GO:0016779">
    <property type="term" value="F:nucleotidyltransferase activity"/>
    <property type="evidence" value="ECO:0007669"/>
    <property type="project" value="UniProtKB-KW"/>
</dbReference>
<dbReference type="PROSITE" id="PS51977">
    <property type="entry name" value="WGR"/>
    <property type="match status" value="1"/>
</dbReference>
<evidence type="ECO:0000256" key="8">
    <source>
        <dbReference type="SAM" id="MobiDB-lite"/>
    </source>
</evidence>
<feature type="region of interest" description="Disordered" evidence="8">
    <location>
        <begin position="52"/>
        <end position="105"/>
    </location>
</feature>
<dbReference type="CDD" id="cd07997">
    <property type="entry name" value="WGR_PARP"/>
    <property type="match status" value="1"/>
</dbReference>
<dbReference type="GO" id="GO:0003950">
    <property type="term" value="F:NAD+ poly-ADP-ribosyltransferase activity"/>
    <property type="evidence" value="ECO:0007669"/>
    <property type="project" value="UniProtKB-UniRule"/>
</dbReference>
<evidence type="ECO:0000259" key="10">
    <source>
        <dbReference type="PROSITE" id="PS51060"/>
    </source>
</evidence>
<dbReference type="InterPro" id="IPR050800">
    <property type="entry name" value="ARTD/PARP"/>
</dbReference>
<evidence type="ECO:0000256" key="1">
    <source>
        <dbReference type="ARBA" id="ARBA00004123"/>
    </source>
</evidence>
<evidence type="ECO:0000256" key="6">
    <source>
        <dbReference type="ARBA" id="ARBA00023242"/>
    </source>
</evidence>
<dbReference type="Pfam" id="PF02877">
    <property type="entry name" value="PARP_reg"/>
    <property type="match status" value="1"/>
</dbReference>
<proteinExistence type="predicted"/>
<evidence type="ECO:0000259" key="9">
    <source>
        <dbReference type="PROSITE" id="PS51059"/>
    </source>
</evidence>
<dbReference type="Proteomes" id="UP001608902">
    <property type="component" value="Unassembled WGS sequence"/>
</dbReference>
<dbReference type="InterPro" id="IPR008893">
    <property type="entry name" value="WGR_domain"/>
</dbReference>
<dbReference type="PANTHER" id="PTHR10459:SF117">
    <property type="entry name" value="POLY [ADP-RIBOSE] POLYMERASE TANKYRASE"/>
    <property type="match status" value="1"/>
</dbReference>
<keyword evidence="3 7" id="KW-0808">Transferase</keyword>
<keyword evidence="2 7" id="KW-0328">Glycosyltransferase</keyword>
<gene>
    <name evidence="12" type="ORF">AB6A40_005794</name>
</gene>
<dbReference type="Pfam" id="PF05406">
    <property type="entry name" value="WGR"/>
    <property type="match status" value="1"/>
</dbReference>
<dbReference type="PANTHER" id="PTHR10459">
    <property type="entry name" value="DNA LIGASE"/>
    <property type="match status" value="1"/>
</dbReference>
<feature type="compositionally biased region" description="Acidic residues" evidence="8">
    <location>
        <begin position="76"/>
        <end position="94"/>
    </location>
</feature>
<dbReference type="Gene3D" id="1.20.142.10">
    <property type="entry name" value="Poly(ADP-ribose) polymerase, regulatory domain"/>
    <property type="match status" value="1"/>
</dbReference>
<evidence type="ECO:0000313" key="12">
    <source>
        <dbReference type="EMBL" id="MFH4979085.1"/>
    </source>
</evidence>
<dbReference type="SUPFAM" id="SSF142921">
    <property type="entry name" value="WGR domain-like"/>
    <property type="match status" value="1"/>
</dbReference>
<keyword evidence="5 7" id="KW-0520">NAD</keyword>
<organism evidence="12 13">
    <name type="scientific">Gnathostoma spinigerum</name>
    <dbReference type="NCBI Taxonomy" id="75299"/>
    <lineage>
        <taxon>Eukaryota</taxon>
        <taxon>Metazoa</taxon>
        <taxon>Ecdysozoa</taxon>
        <taxon>Nematoda</taxon>
        <taxon>Chromadorea</taxon>
        <taxon>Rhabditida</taxon>
        <taxon>Spirurina</taxon>
        <taxon>Gnathostomatomorpha</taxon>
        <taxon>Gnathostomatoidea</taxon>
        <taxon>Gnathostomatidae</taxon>
        <taxon>Gnathostoma</taxon>
    </lineage>
</organism>
<dbReference type="Pfam" id="PF00644">
    <property type="entry name" value="PARP"/>
    <property type="match status" value="1"/>
</dbReference>
<comment type="subcellular location">
    <subcellularLocation>
        <location evidence="1">Nucleus</location>
    </subcellularLocation>
</comment>
<feature type="domain" description="PARP alpha-helical" evidence="10">
    <location>
        <begin position="419"/>
        <end position="552"/>
    </location>
</feature>
<sequence>MHACVINSEPIVRLLFGHDCSISSPILSTNPTVTTEKEKVVRQKNVRTLFLTNQSSSSSSGIGEDEGSTRNSANEDASDPGEDDGDGEADETSEAENANVDVADSGLIDARSSKTVVGDEREHFSPEISPICLRSKLDLSKTLLQPASRNQNKKVVKNFLHFMISPCGWENTMLLKAICSGTPQVIAMINKSPDRSSDRTYMTPMIAAKNANQEKMCQKMGELCGIRPLKIERAIRKVDSLRSCYDFDSDYQKFIEKDVAARREANRERQNKEKRLPHSLSGYRNTGEICEFKKSSTGESILFKVLMTKTDVCVGRYGFHNYYRMELIQRKNGNLFILFTHWGRIGDKGQYQKTPFSSREEGIKEFCSIFRSKSGNEFDDVENFIAKPQKYHLFTNESDRMYGLSGLNIDLKAAAKYVDQSKTDPIYAMVKDISDIDHLRRRGYYASTSGCMNVPFGSVSRRNLLDALEILKKIRVLVQEKNELLQRTGANADLMQVLQKIWDANNEFYKLVPVEGFETMSITLIEDEYTIDRYTEEIDSLMNMEVAGRIVMGAAEQGSTVDPILYIRDVLETEITLVDSESLISQQILQYIANSDEYVKVHAIFSVTSFASETSFNRKGRNVSNHRYLWHGTMASNLLSILKLGLTISPRNVRLTGEAFGKGIYFADVFAKSKNYCSASASNINYMLLCEVALGKMLFSRYDSGSVVPDCDTFKVMGMKIPNPNYDITLDDGVVMPLGRLIDVKYPSERKYNLSHNAEYVVRDSSHVTLRYIVAYS</sequence>
<name>A0ABD6EGG7_9BILA</name>
<reference evidence="12 13" key="1">
    <citation type="submission" date="2024-08" db="EMBL/GenBank/DDBJ databases">
        <title>Gnathostoma spinigerum genome.</title>
        <authorList>
            <person name="Gonzalez-Bertolin B."/>
            <person name="Monzon S."/>
            <person name="Zaballos A."/>
            <person name="Jimenez P."/>
            <person name="Dekumyoy P."/>
            <person name="Varona S."/>
            <person name="Cuesta I."/>
            <person name="Sumanam S."/>
            <person name="Adisakwattana P."/>
            <person name="Gasser R.B."/>
            <person name="Hernandez-Gonzalez A."/>
            <person name="Young N.D."/>
            <person name="Perteguer M.J."/>
        </authorList>
    </citation>
    <scope>NUCLEOTIDE SEQUENCE [LARGE SCALE GENOMIC DNA]</scope>
    <source>
        <strain evidence="12">AL3</strain>
        <tissue evidence="12">Liver</tissue>
    </source>
</reference>
<evidence type="ECO:0000256" key="3">
    <source>
        <dbReference type="ARBA" id="ARBA00022679"/>
    </source>
</evidence>
<evidence type="ECO:0000256" key="2">
    <source>
        <dbReference type="ARBA" id="ARBA00022676"/>
    </source>
</evidence>
<accession>A0ABD6EGG7</accession>
<dbReference type="InterPro" id="IPR036616">
    <property type="entry name" value="Poly(ADP-ribose)pol_reg_dom_sf"/>
</dbReference>
<dbReference type="InterPro" id="IPR004102">
    <property type="entry name" value="Poly(ADP-ribose)pol_reg_dom"/>
</dbReference>
<dbReference type="InterPro" id="IPR012317">
    <property type="entry name" value="Poly(ADP-ribose)pol_cat_dom"/>
</dbReference>
<feature type="domain" description="WGR" evidence="11">
    <location>
        <begin position="286"/>
        <end position="391"/>
    </location>
</feature>
<dbReference type="EC" id="2.4.2.-" evidence="7"/>
<keyword evidence="6" id="KW-0539">Nucleus</keyword>
<feature type="domain" description="PARP catalytic" evidence="9">
    <location>
        <begin position="562"/>
        <end position="777"/>
    </location>
</feature>
<comment type="caution">
    <text evidence="12">The sequence shown here is derived from an EMBL/GenBank/DDBJ whole genome shotgun (WGS) entry which is preliminary data.</text>
</comment>
<evidence type="ECO:0000256" key="4">
    <source>
        <dbReference type="ARBA" id="ARBA00022695"/>
    </source>
</evidence>
<dbReference type="AlphaFoldDB" id="A0ABD6EGG7"/>
<dbReference type="PROSITE" id="PS51059">
    <property type="entry name" value="PARP_CATALYTIC"/>
    <property type="match status" value="1"/>
</dbReference>
<dbReference type="EMBL" id="JBGFUD010003834">
    <property type="protein sequence ID" value="MFH4979085.1"/>
    <property type="molecule type" value="Genomic_DNA"/>
</dbReference>
<dbReference type="PROSITE" id="PS51060">
    <property type="entry name" value="PARP_ALPHA_HD"/>
    <property type="match status" value="1"/>
</dbReference>
<dbReference type="SMART" id="SM00773">
    <property type="entry name" value="WGR"/>
    <property type="match status" value="1"/>
</dbReference>
<dbReference type="Gene3D" id="3.90.228.10">
    <property type="match status" value="1"/>
</dbReference>
<evidence type="ECO:0000259" key="11">
    <source>
        <dbReference type="PROSITE" id="PS51977"/>
    </source>
</evidence>
<evidence type="ECO:0000256" key="7">
    <source>
        <dbReference type="RuleBase" id="RU362114"/>
    </source>
</evidence>
<keyword evidence="4" id="KW-0548">Nucleotidyltransferase</keyword>
<protein>
    <recommendedName>
        <fullName evidence="7">Poly [ADP-ribose] polymerase</fullName>
        <shortName evidence="7">PARP</shortName>
        <ecNumber evidence="7">2.4.2.-</ecNumber>
    </recommendedName>
</protein>
<dbReference type="SUPFAM" id="SSF56399">
    <property type="entry name" value="ADP-ribosylation"/>
    <property type="match status" value="1"/>
</dbReference>
<evidence type="ECO:0000256" key="5">
    <source>
        <dbReference type="ARBA" id="ARBA00023027"/>
    </source>
</evidence>